<dbReference type="Proteomes" id="UP000183832">
    <property type="component" value="Unassembled WGS sequence"/>
</dbReference>
<feature type="compositionally biased region" description="Polar residues" evidence="1">
    <location>
        <begin position="313"/>
        <end position="334"/>
    </location>
</feature>
<evidence type="ECO:0000313" key="4">
    <source>
        <dbReference type="Proteomes" id="UP000183832"/>
    </source>
</evidence>
<name>A0A1J1INW8_9DIPT</name>
<dbReference type="PANTHER" id="PTHR13309">
    <property type="entry name" value="NUCLEAR FRAGILE X MENTAL RETARDATION PROTEIN INTERACTING PROTEIN 1"/>
    <property type="match status" value="1"/>
</dbReference>
<dbReference type="InterPro" id="IPR039136">
    <property type="entry name" value="NUFIP1-like"/>
</dbReference>
<gene>
    <name evidence="3" type="ORF">CLUMA_CG014411</name>
</gene>
<dbReference type="STRING" id="568069.A0A1J1INW8"/>
<feature type="region of interest" description="Disordered" evidence="1">
    <location>
        <begin position="272"/>
        <end position="374"/>
    </location>
</feature>
<dbReference type="GO" id="GO:0003723">
    <property type="term" value="F:RNA binding"/>
    <property type="evidence" value="ECO:0007669"/>
    <property type="project" value="InterPro"/>
</dbReference>
<dbReference type="PANTHER" id="PTHR13309:SF0">
    <property type="entry name" value="FMR1-INTERACTING PROTEIN NUFIP1"/>
    <property type="match status" value="1"/>
</dbReference>
<dbReference type="InterPro" id="IPR013087">
    <property type="entry name" value="Znf_C2H2_type"/>
</dbReference>
<protein>
    <submittedName>
        <fullName evidence="3">CLUMA_CG014411, isoform A</fullName>
    </submittedName>
</protein>
<dbReference type="SMART" id="SM00355">
    <property type="entry name" value="ZnF_C2H2"/>
    <property type="match status" value="2"/>
</dbReference>
<dbReference type="AlphaFoldDB" id="A0A1J1INW8"/>
<dbReference type="InterPro" id="IPR019496">
    <property type="entry name" value="NUFIP1_cons_dom"/>
</dbReference>
<evidence type="ECO:0000313" key="3">
    <source>
        <dbReference type="EMBL" id="CRL01252.1"/>
    </source>
</evidence>
<keyword evidence="4" id="KW-1185">Reference proteome</keyword>
<reference evidence="3 4" key="1">
    <citation type="submission" date="2015-04" db="EMBL/GenBank/DDBJ databases">
        <authorList>
            <person name="Syromyatnikov M.Y."/>
            <person name="Popov V.N."/>
        </authorList>
    </citation>
    <scope>NUCLEOTIDE SEQUENCE [LARGE SCALE GENOMIC DNA]</scope>
</reference>
<feature type="compositionally biased region" description="Basic residues" evidence="1">
    <location>
        <begin position="152"/>
        <end position="165"/>
    </location>
</feature>
<dbReference type="GO" id="GO:0000492">
    <property type="term" value="P:box C/D snoRNP assembly"/>
    <property type="evidence" value="ECO:0007669"/>
    <property type="project" value="TreeGrafter"/>
</dbReference>
<feature type="region of interest" description="Disordered" evidence="1">
    <location>
        <begin position="133"/>
        <end position="173"/>
    </location>
</feature>
<dbReference type="EMBL" id="CVRI01000055">
    <property type="protein sequence ID" value="CRL01252.1"/>
    <property type="molecule type" value="Genomic_DNA"/>
</dbReference>
<dbReference type="Pfam" id="PF10453">
    <property type="entry name" value="NUFIP1"/>
    <property type="match status" value="1"/>
</dbReference>
<sequence length="460" mass="53760">MNLPSPIFSTKTNEKTVDTKQNEENSCTKATKVENIHFIAYCKFCKEGFKSHIDLSQHRQAHQRCPYEQCKFNASEKVVAEHIQKVHIKRNVLTKIQDLTTPEQIEKWREERRKRYPTIANVQLRQQAREFRSKRGERLVNPQSRFGDQKRKEFRSHHNKNHSNHRKDEGEQMTNSQRFNKFNREQNNKDSVQPRKCEIKLEELVKHKAEKFQSTKHNLQAAVDMDDDSDCEEITKIPFKGTLQMKNYHKMETIVKTITALSVLGVYDSEYESSSESEINENSTIPKPSGSIESEENQQQLSTEYAPIESEEIQQQLSTQSAPKASEENQQQVPPHSAPIQGEENQQQLPDCQEDDCENDPEDIPQTLPIERDDKAKTIVQDKDRRFEKRSHDHSVANDRIKKPRTLLDYAKLRKSSANSFLEKLLQDDIRHERNVLLQCVNYVVKNDFFGVGRNNTRKD</sequence>
<dbReference type="GO" id="GO:0005634">
    <property type="term" value="C:nucleus"/>
    <property type="evidence" value="ECO:0007669"/>
    <property type="project" value="TreeGrafter"/>
</dbReference>
<evidence type="ECO:0000256" key="1">
    <source>
        <dbReference type="SAM" id="MobiDB-lite"/>
    </source>
</evidence>
<dbReference type="OrthoDB" id="273070at2759"/>
<dbReference type="PROSITE" id="PS00028">
    <property type="entry name" value="ZINC_FINGER_C2H2_1"/>
    <property type="match status" value="1"/>
</dbReference>
<proteinExistence type="predicted"/>
<feature type="compositionally biased region" description="Acidic residues" evidence="1">
    <location>
        <begin position="352"/>
        <end position="363"/>
    </location>
</feature>
<accession>A0A1J1INW8</accession>
<evidence type="ECO:0000259" key="2">
    <source>
        <dbReference type="PROSITE" id="PS00028"/>
    </source>
</evidence>
<feature type="domain" description="C2H2-type" evidence="2">
    <location>
        <begin position="42"/>
        <end position="62"/>
    </location>
</feature>
<organism evidence="3 4">
    <name type="scientific">Clunio marinus</name>
    <dbReference type="NCBI Taxonomy" id="568069"/>
    <lineage>
        <taxon>Eukaryota</taxon>
        <taxon>Metazoa</taxon>
        <taxon>Ecdysozoa</taxon>
        <taxon>Arthropoda</taxon>
        <taxon>Hexapoda</taxon>
        <taxon>Insecta</taxon>
        <taxon>Pterygota</taxon>
        <taxon>Neoptera</taxon>
        <taxon>Endopterygota</taxon>
        <taxon>Diptera</taxon>
        <taxon>Nematocera</taxon>
        <taxon>Chironomoidea</taxon>
        <taxon>Chironomidae</taxon>
        <taxon>Clunio</taxon>
    </lineage>
</organism>